<dbReference type="SUPFAM" id="SSF49785">
    <property type="entry name" value="Galactose-binding domain-like"/>
    <property type="match status" value="1"/>
</dbReference>
<keyword evidence="1" id="KW-0732">Signal</keyword>
<dbReference type="EMBL" id="QRJR01000046">
    <property type="protein sequence ID" value="RHH38884.1"/>
    <property type="molecule type" value="Genomic_DNA"/>
</dbReference>
<dbReference type="AlphaFoldDB" id="A0A3E5HH41"/>
<sequence length="447" mass="50283">MRILYRFFLLLAVSSLTVLSGCREDENLNLLTYPDNSFTLAAEGEEGSEITVNAFYNNDGILEFDKPATFTFRFNASPEETIVTFEPIGENVELSDTKLIIPAGYTDASVTLDIKDMEAFQANYEEAVCNLGVKATVEGYRMPSTTLEAKALVKKEAYVAAGFLEGKADSKTEFVHTVFAGNFLETEENKYIFNVRLERPARKDVKVIFNTVVTGVNEEALDNVIITPSEIVIPAGQKISQDITWEIGKDFLLGTDRDVDATFTVTADFECEDPVVSTDETRNSFSLKVVKTVKGVEIIPHDWDYEDFMVFPKGWTEWNKDGWTIETAGEVDDSDGAEVLLDGEDYDGIYGEGDFSLTVDMKEEKTLAGVGLWYNYWCAPQNIQLSVSSDGETWSYLGQVSSNDENVDFIKFYEPVTTRYVKFEIKDRWKSAELYELHFFKTAPAVK</sequence>
<organism evidence="3 4">
    <name type="scientific">Bacteroides ovatus</name>
    <dbReference type="NCBI Taxonomy" id="28116"/>
    <lineage>
        <taxon>Bacteria</taxon>
        <taxon>Pseudomonadati</taxon>
        <taxon>Bacteroidota</taxon>
        <taxon>Bacteroidia</taxon>
        <taxon>Bacteroidales</taxon>
        <taxon>Bacteroidaceae</taxon>
        <taxon>Bacteroides</taxon>
    </lineage>
</organism>
<dbReference type="PROSITE" id="PS50022">
    <property type="entry name" value="FA58C_3"/>
    <property type="match status" value="1"/>
</dbReference>
<dbReference type="PROSITE" id="PS51257">
    <property type="entry name" value="PROKAR_LIPOPROTEIN"/>
    <property type="match status" value="1"/>
</dbReference>
<dbReference type="Pfam" id="PF00754">
    <property type="entry name" value="F5_F8_type_C"/>
    <property type="match status" value="1"/>
</dbReference>
<dbReference type="Pfam" id="PF16379">
    <property type="entry name" value="DUF4989"/>
    <property type="match status" value="1"/>
</dbReference>
<dbReference type="InterPro" id="IPR000421">
    <property type="entry name" value="FA58C"/>
</dbReference>
<proteinExistence type="predicted"/>
<comment type="caution">
    <text evidence="3">The sequence shown here is derived from an EMBL/GenBank/DDBJ whole genome shotgun (WGS) entry which is preliminary data.</text>
</comment>
<dbReference type="Gene3D" id="2.60.120.260">
    <property type="entry name" value="Galactose-binding domain-like"/>
    <property type="match status" value="1"/>
</dbReference>
<gene>
    <name evidence="3" type="ORF">DW206_25115</name>
</gene>
<dbReference type="Proteomes" id="UP000283329">
    <property type="component" value="Unassembled WGS sequence"/>
</dbReference>
<reference evidence="3 4" key="1">
    <citation type="submission" date="2018-08" db="EMBL/GenBank/DDBJ databases">
        <title>A genome reference for cultivated species of the human gut microbiota.</title>
        <authorList>
            <person name="Zou Y."/>
            <person name="Xue W."/>
            <person name="Luo G."/>
        </authorList>
    </citation>
    <scope>NUCLEOTIDE SEQUENCE [LARGE SCALE GENOMIC DNA]</scope>
    <source>
        <strain evidence="3 4">AM17-48</strain>
    </source>
</reference>
<evidence type="ECO:0000259" key="2">
    <source>
        <dbReference type="PROSITE" id="PS50022"/>
    </source>
</evidence>
<dbReference type="RefSeq" id="WP_115485168.1">
    <property type="nucleotide sequence ID" value="NZ_BAABYV010000001.1"/>
</dbReference>
<evidence type="ECO:0000256" key="1">
    <source>
        <dbReference type="SAM" id="SignalP"/>
    </source>
</evidence>
<protein>
    <submittedName>
        <fullName evidence="3">DUF4989 domain-containing protein</fullName>
    </submittedName>
</protein>
<accession>A0A3E5HH41</accession>
<dbReference type="InterPro" id="IPR008979">
    <property type="entry name" value="Galactose-bd-like_sf"/>
</dbReference>
<evidence type="ECO:0000313" key="4">
    <source>
        <dbReference type="Proteomes" id="UP000283329"/>
    </source>
</evidence>
<feature type="domain" description="F5/8 type C" evidence="2">
    <location>
        <begin position="357"/>
        <end position="442"/>
    </location>
</feature>
<dbReference type="InterPro" id="IPR032152">
    <property type="entry name" value="DUF4989"/>
</dbReference>
<name>A0A3E5HH41_BACOV</name>
<evidence type="ECO:0000313" key="3">
    <source>
        <dbReference type="EMBL" id="RHH38884.1"/>
    </source>
</evidence>
<feature type="signal peptide" evidence="1">
    <location>
        <begin position="1"/>
        <end position="20"/>
    </location>
</feature>
<feature type="chain" id="PRO_5030076175" evidence="1">
    <location>
        <begin position="21"/>
        <end position="447"/>
    </location>
</feature>